<dbReference type="SUPFAM" id="SSF53335">
    <property type="entry name" value="S-adenosyl-L-methionine-dependent methyltransferases"/>
    <property type="match status" value="1"/>
</dbReference>
<comment type="caution">
    <text evidence="1">The sequence shown here is derived from an EMBL/GenBank/DDBJ whole genome shotgun (WGS) entry which is preliminary data.</text>
</comment>
<gene>
    <name evidence="1" type="ORF">JK386_16160</name>
</gene>
<dbReference type="Proteomes" id="UP000663791">
    <property type="component" value="Unassembled WGS sequence"/>
</dbReference>
<dbReference type="RefSeq" id="WP_205292757.1">
    <property type="nucleotide sequence ID" value="NZ_CP074406.1"/>
</dbReference>
<dbReference type="Gene3D" id="3.40.50.150">
    <property type="entry name" value="Vaccinia Virus protein VP39"/>
    <property type="match status" value="1"/>
</dbReference>
<dbReference type="GO" id="GO:0032259">
    <property type="term" value="P:methylation"/>
    <property type="evidence" value="ECO:0007669"/>
    <property type="project" value="UniProtKB-KW"/>
</dbReference>
<dbReference type="InterPro" id="IPR029063">
    <property type="entry name" value="SAM-dependent_MTases_sf"/>
</dbReference>
<organism evidence="1 2">
    <name type="scientific">Nocardioides faecalis</name>
    <dbReference type="NCBI Taxonomy" id="2803858"/>
    <lineage>
        <taxon>Bacteria</taxon>
        <taxon>Bacillati</taxon>
        <taxon>Actinomycetota</taxon>
        <taxon>Actinomycetes</taxon>
        <taxon>Propionibacteriales</taxon>
        <taxon>Nocardioidaceae</taxon>
        <taxon>Nocardioides</taxon>
    </lineage>
</organism>
<dbReference type="Pfam" id="PF13578">
    <property type="entry name" value="Methyltransf_24"/>
    <property type="match status" value="1"/>
</dbReference>
<dbReference type="GO" id="GO:0008168">
    <property type="term" value="F:methyltransferase activity"/>
    <property type="evidence" value="ECO:0007669"/>
    <property type="project" value="UniProtKB-KW"/>
</dbReference>
<keyword evidence="2" id="KW-1185">Reference proteome</keyword>
<keyword evidence="1" id="KW-0808">Transferase</keyword>
<dbReference type="EMBL" id="JAERTX010000017">
    <property type="protein sequence ID" value="MBM9461438.1"/>
    <property type="molecule type" value="Genomic_DNA"/>
</dbReference>
<keyword evidence="1" id="KW-0489">Methyltransferase</keyword>
<reference evidence="1" key="1">
    <citation type="submission" date="2021-01" db="EMBL/GenBank/DDBJ databases">
        <title>Novel species in genus Nocardioides.</title>
        <authorList>
            <person name="Zhang G."/>
        </authorList>
    </citation>
    <scope>NUCLEOTIDE SEQUENCE</scope>
    <source>
        <strain evidence="1">Zg-536</strain>
    </source>
</reference>
<accession>A0A938YB68</accession>
<evidence type="ECO:0000313" key="2">
    <source>
        <dbReference type="Proteomes" id="UP000663791"/>
    </source>
</evidence>
<proteinExistence type="predicted"/>
<sequence>MNLSTSGLTLHREGAGNWMISEDVLAFLEAHVSAGDMTVETGAGYSTIVLAALGAHHTSVTPAEEEADAITAYCVEHQIPTDSVRFLFGYSQDVLPGLDLAEVDLALIDGGHGFPVPAVDFMYLAPRLKVGGHLLIDDVDIWTGAMIVSVLKQEPEWEYGGRLARRTAVFRKVAPYVAREWCDQPAVVAKSRITRATRQTANGLGRLAQGDLAGLRDRLRRAAQLRAQRR</sequence>
<protein>
    <submittedName>
        <fullName evidence="1">Class I SAM-dependent methyltransferase</fullName>
    </submittedName>
</protein>
<name>A0A938YB68_9ACTN</name>
<evidence type="ECO:0000313" key="1">
    <source>
        <dbReference type="EMBL" id="MBM9461438.1"/>
    </source>
</evidence>
<dbReference type="AlphaFoldDB" id="A0A938YB68"/>